<comment type="similarity">
    <text evidence="1">Belongs to the glycosyltransferase 20 family.</text>
</comment>
<dbReference type="GO" id="GO:0003825">
    <property type="term" value="F:alpha,alpha-trehalose-phosphate synthase (UDP-forming) activity"/>
    <property type="evidence" value="ECO:0007669"/>
    <property type="project" value="TreeGrafter"/>
</dbReference>
<evidence type="ECO:0000313" key="2">
    <source>
        <dbReference type="EMBL" id="RKS68492.1"/>
    </source>
</evidence>
<protein>
    <submittedName>
        <fullName evidence="2">Trehalose 6-phosphate synthase</fullName>
    </submittedName>
</protein>
<dbReference type="GO" id="GO:0004805">
    <property type="term" value="F:trehalose-phosphatase activity"/>
    <property type="evidence" value="ECO:0007669"/>
    <property type="project" value="TreeGrafter"/>
</dbReference>
<proteinExistence type="inferred from homology"/>
<dbReference type="Gene3D" id="3.40.50.2000">
    <property type="entry name" value="Glycogen Phosphorylase B"/>
    <property type="match status" value="2"/>
</dbReference>
<dbReference type="GO" id="GO:0005829">
    <property type="term" value="C:cytosol"/>
    <property type="evidence" value="ECO:0007669"/>
    <property type="project" value="TreeGrafter"/>
</dbReference>
<dbReference type="EMBL" id="RBWV01000016">
    <property type="protein sequence ID" value="RKS68492.1"/>
    <property type="molecule type" value="Genomic_DNA"/>
</dbReference>
<dbReference type="PANTHER" id="PTHR10788">
    <property type="entry name" value="TREHALOSE-6-PHOSPHATE SYNTHASE"/>
    <property type="match status" value="1"/>
</dbReference>
<dbReference type="AlphaFoldDB" id="A0A420XK43"/>
<organism evidence="2 3">
    <name type="scientific">Motilibacter peucedani</name>
    <dbReference type="NCBI Taxonomy" id="598650"/>
    <lineage>
        <taxon>Bacteria</taxon>
        <taxon>Bacillati</taxon>
        <taxon>Actinomycetota</taxon>
        <taxon>Actinomycetes</taxon>
        <taxon>Motilibacterales</taxon>
        <taxon>Motilibacteraceae</taxon>
        <taxon>Motilibacter</taxon>
    </lineage>
</organism>
<evidence type="ECO:0000313" key="3">
    <source>
        <dbReference type="Proteomes" id="UP000281955"/>
    </source>
</evidence>
<dbReference type="PANTHER" id="PTHR10788:SF106">
    <property type="entry name" value="BCDNA.GH08860"/>
    <property type="match status" value="1"/>
</dbReference>
<dbReference type="FunCoup" id="A0A420XK43">
    <property type="interactions" value="130"/>
</dbReference>
<dbReference type="RefSeq" id="WP_231122012.1">
    <property type="nucleotide sequence ID" value="NZ_RBWV01000016.1"/>
</dbReference>
<dbReference type="InterPro" id="IPR001830">
    <property type="entry name" value="Glyco_trans_20"/>
</dbReference>
<dbReference type="GO" id="GO:0005992">
    <property type="term" value="P:trehalose biosynthetic process"/>
    <property type="evidence" value="ECO:0007669"/>
    <property type="project" value="InterPro"/>
</dbReference>
<accession>A0A420XK43</accession>
<dbReference type="InParanoid" id="A0A420XK43"/>
<name>A0A420XK43_9ACTN</name>
<keyword evidence="3" id="KW-1185">Reference proteome</keyword>
<dbReference type="CDD" id="cd03788">
    <property type="entry name" value="GT20_TPS"/>
    <property type="match status" value="1"/>
</dbReference>
<dbReference type="Proteomes" id="UP000281955">
    <property type="component" value="Unassembled WGS sequence"/>
</dbReference>
<reference evidence="2 3" key="1">
    <citation type="submission" date="2018-10" db="EMBL/GenBank/DDBJ databases">
        <title>Genomic Encyclopedia of Archaeal and Bacterial Type Strains, Phase II (KMG-II): from individual species to whole genera.</title>
        <authorList>
            <person name="Goeker M."/>
        </authorList>
    </citation>
    <scope>NUCLEOTIDE SEQUENCE [LARGE SCALE GENOMIC DNA]</scope>
    <source>
        <strain evidence="2 3">RP-AC37</strain>
    </source>
</reference>
<gene>
    <name evidence="2" type="ORF">CLV35_3619</name>
</gene>
<dbReference type="Pfam" id="PF00982">
    <property type="entry name" value="Glyco_transf_20"/>
    <property type="match status" value="1"/>
</dbReference>
<dbReference type="SUPFAM" id="SSF53756">
    <property type="entry name" value="UDP-Glycosyltransferase/glycogen phosphorylase"/>
    <property type="match status" value="1"/>
</dbReference>
<comment type="caution">
    <text evidence="2">The sequence shown here is derived from an EMBL/GenBank/DDBJ whole genome shotgun (WGS) entry which is preliminary data.</text>
</comment>
<sequence>MAASLLVASNRGPLSFHLDAEGRPRGRRGGGGLVSALSSAGRDTSSALWVCTALTEADRQAVQGRPRGRIDAGDEGGGLAVRMLAEADGIDAHTFSLAYNAVANSTLWFVHHRLYATPTAPVFDAGFTREWAAYSTFNRAFAAALAEEAAPGAKVLVQDYHLTLTPRMLRDRRPDLRIAHFSHTPWAPADYFSMLPAEIAREVLLGVLGADEAGFLAPRWAEAFLDCCERVLGARVERHGTVHDDVTSDETDGGTVTWEGRRTRVTVHALGIDADELCERGSRPDVISYENAMRARIGDRLVIARVDRTELSKNIVRGLLAYRELLRRHPEWVGRVVHVAGAYPSRHDLPEYREYTAHVQRLAAEIDEEFAFPGWSPLLLTVDDDYPRSLATYRLADVLLVNPVRDGMNLVAKEGPLLSQRHAVLVLSTEAGAAHELGEHALLVNPFDVSGTATALHRALTMEPAERERRSAGLVAAAGALPPHEWLEAQLRGLDTPA</sequence>
<evidence type="ECO:0000256" key="1">
    <source>
        <dbReference type="ARBA" id="ARBA00008799"/>
    </source>
</evidence>